<dbReference type="Proteomes" id="UP000026999">
    <property type="component" value="Segment"/>
</dbReference>
<dbReference type="NCBIfam" id="TIGR01560">
    <property type="entry name" value="put_DNA_pack"/>
    <property type="match status" value="1"/>
</dbReference>
<dbReference type="GeneID" id="19685769"/>
<evidence type="ECO:0000313" key="2">
    <source>
        <dbReference type="Proteomes" id="UP000026999"/>
    </source>
</evidence>
<dbReference type="RefSeq" id="YP_009042532.1">
    <property type="nucleotide sequence ID" value="NC_024355.1"/>
</dbReference>
<reference evidence="1 2" key="1">
    <citation type="journal article" date="2014" name="Genome Announc.">
        <title>Complete Genome Sequence of a Staphylococcus epidermidis Bacteriophage Isolated from the Anterior Nares of Humans.</title>
        <authorList>
            <person name="Aswani V.H."/>
            <person name="Tremblay D.M."/>
            <person name="Moineau S."/>
            <person name="Shukla S.K."/>
        </authorList>
    </citation>
    <scope>NUCLEOTIDE SEQUENCE [LARGE SCALE GENOMIC DNA]</scope>
</reference>
<evidence type="ECO:0000313" key="1">
    <source>
        <dbReference type="EMBL" id="AIA64053.1"/>
    </source>
</evidence>
<sequence length="167" mass="19559">MTDSLELNYVKNYLRVDYDEEQEDKFIQMCITASRSFVETYMNRSLSDFNEDGSYPAEIDIARLNVISQWYDTRTIMSPRSNVKEMEYVFAGLLDPHRYWNFAFIDGMQKSGLGDLSNIFYDKSANRFYRAQQVDTYTALTGEDNTNVPNTGFYKPVNEVDYNQRGK</sequence>
<dbReference type="InterPro" id="IPR021146">
    <property type="entry name" value="Phage_gp6-like_head-tail"/>
</dbReference>
<dbReference type="InterPro" id="IPR006450">
    <property type="entry name" value="Phage_HK97_gp6-like"/>
</dbReference>
<proteinExistence type="predicted"/>
<organism evidence="1 2">
    <name type="scientific">Staphylococcus phage 6ec</name>
    <dbReference type="NCBI Taxonomy" id="1500386"/>
    <lineage>
        <taxon>Viruses</taxon>
        <taxon>Duplodnaviria</taxon>
        <taxon>Heunggongvirae</taxon>
        <taxon>Uroviricota</taxon>
        <taxon>Caudoviricetes</taxon>
        <taxon>Sextaecvirus</taxon>
        <taxon>Sextaecvirus sextaec</taxon>
    </lineage>
</organism>
<accession>A0A060AKS3</accession>
<name>A0A060AKS3_9CAUD</name>
<gene>
    <name evidence="1" type="ORF">PHAGE6E_27</name>
</gene>
<dbReference type="OrthoDB" id="30494at10239"/>
<dbReference type="KEGG" id="vg:19685769"/>
<keyword evidence="2" id="KW-1185">Reference proteome</keyword>
<dbReference type="Pfam" id="PF05135">
    <property type="entry name" value="Phage_connect_1"/>
    <property type="match status" value="1"/>
</dbReference>
<dbReference type="Gene3D" id="1.10.3230.30">
    <property type="entry name" value="Phage gp6-like head-tail connector protein"/>
    <property type="match status" value="1"/>
</dbReference>
<dbReference type="EMBL" id="KJ804259">
    <property type="protein sequence ID" value="AIA64053.1"/>
    <property type="molecule type" value="Genomic_DNA"/>
</dbReference>
<protein>
    <submittedName>
        <fullName evidence="1">DNA packaging protein</fullName>
    </submittedName>
</protein>
<dbReference type="CDD" id="cd08054">
    <property type="entry name" value="gp6"/>
    <property type="match status" value="1"/>
</dbReference>